<comment type="catalytic activity">
    <reaction evidence="9">
        <text>L-seryl-[protein] + ATP = O-phospho-L-seryl-[protein] + ADP + H(+)</text>
        <dbReference type="Rhea" id="RHEA:17989"/>
        <dbReference type="Rhea" id="RHEA-COMP:9863"/>
        <dbReference type="Rhea" id="RHEA-COMP:11604"/>
        <dbReference type="ChEBI" id="CHEBI:15378"/>
        <dbReference type="ChEBI" id="CHEBI:29999"/>
        <dbReference type="ChEBI" id="CHEBI:30616"/>
        <dbReference type="ChEBI" id="CHEBI:83421"/>
        <dbReference type="ChEBI" id="CHEBI:456216"/>
        <dbReference type="EC" id="2.7.11.1"/>
    </reaction>
</comment>
<evidence type="ECO:0000256" key="6">
    <source>
        <dbReference type="ARBA" id="ARBA00022777"/>
    </source>
</evidence>
<evidence type="ECO:0000256" key="7">
    <source>
        <dbReference type="ARBA" id="ARBA00022840"/>
    </source>
</evidence>
<gene>
    <name evidence="11" type="ORF">ACH5RR_016444</name>
</gene>
<evidence type="ECO:0000256" key="1">
    <source>
        <dbReference type="ARBA" id="ARBA00004479"/>
    </source>
</evidence>
<keyword evidence="6" id="KW-0418">Kinase</keyword>
<dbReference type="InterPro" id="IPR001245">
    <property type="entry name" value="Ser-Thr/Tyr_kinase_cat_dom"/>
</dbReference>
<dbReference type="AlphaFoldDB" id="A0ABD2ZVV8"/>
<proteinExistence type="predicted"/>
<dbReference type="GO" id="GO:0016020">
    <property type="term" value="C:membrane"/>
    <property type="evidence" value="ECO:0007669"/>
    <property type="project" value="UniProtKB-SubCell"/>
</dbReference>
<comment type="subcellular location">
    <subcellularLocation>
        <location evidence="1">Membrane</location>
        <topology evidence="1">Single-pass type I membrane protein</topology>
    </subcellularLocation>
</comment>
<evidence type="ECO:0000313" key="12">
    <source>
        <dbReference type="Proteomes" id="UP001630127"/>
    </source>
</evidence>
<dbReference type="GO" id="GO:0005524">
    <property type="term" value="F:ATP binding"/>
    <property type="evidence" value="ECO:0007669"/>
    <property type="project" value="UniProtKB-KW"/>
</dbReference>
<evidence type="ECO:0000256" key="5">
    <source>
        <dbReference type="ARBA" id="ARBA00022741"/>
    </source>
</evidence>
<organism evidence="11 12">
    <name type="scientific">Cinchona calisaya</name>
    <dbReference type="NCBI Taxonomy" id="153742"/>
    <lineage>
        <taxon>Eukaryota</taxon>
        <taxon>Viridiplantae</taxon>
        <taxon>Streptophyta</taxon>
        <taxon>Embryophyta</taxon>
        <taxon>Tracheophyta</taxon>
        <taxon>Spermatophyta</taxon>
        <taxon>Magnoliopsida</taxon>
        <taxon>eudicotyledons</taxon>
        <taxon>Gunneridae</taxon>
        <taxon>Pentapetalae</taxon>
        <taxon>asterids</taxon>
        <taxon>lamiids</taxon>
        <taxon>Gentianales</taxon>
        <taxon>Rubiaceae</taxon>
        <taxon>Cinchonoideae</taxon>
        <taxon>Cinchoneae</taxon>
        <taxon>Cinchona</taxon>
    </lineage>
</organism>
<evidence type="ECO:0000256" key="2">
    <source>
        <dbReference type="ARBA" id="ARBA00012513"/>
    </source>
</evidence>
<evidence type="ECO:0000256" key="9">
    <source>
        <dbReference type="ARBA" id="ARBA00048679"/>
    </source>
</evidence>
<dbReference type="Pfam" id="PF07714">
    <property type="entry name" value="PK_Tyr_Ser-Thr"/>
    <property type="match status" value="1"/>
</dbReference>
<dbReference type="Gene3D" id="1.10.510.10">
    <property type="entry name" value="Transferase(Phosphotransferase) domain 1"/>
    <property type="match status" value="1"/>
</dbReference>
<protein>
    <recommendedName>
        <fullName evidence="2">non-specific serine/threonine protein kinase</fullName>
        <ecNumber evidence="2">2.7.11.1</ecNumber>
    </recommendedName>
</protein>
<dbReference type="EMBL" id="JBJUIK010000007">
    <property type="protein sequence ID" value="KAL3523610.1"/>
    <property type="molecule type" value="Genomic_DNA"/>
</dbReference>
<dbReference type="EC" id="2.7.11.1" evidence="2"/>
<evidence type="ECO:0000313" key="11">
    <source>
        <dbReference type="EMBL" id="KAL3523610.1"/>
    </source>
</evidence>
<name>A0ABD2ZVV8_9GENT</name>
<accession>A0ABD2ZVV8</accession>
<keyword evidence="7" id="KW-0067">ATP-binding</keyword>
<comment type="caution">
    <text evidence="11">The sequence shown here is derived from an EMBL/GenBank/DDBJ whole genome shotgun (WGS) entry which is preliminary data.</text>
</comment>
<reference evidence="11 12" key="1">
    <citation type="submission" date="2024-11" db="EMBL/GenBank/DDBJ databases">
        <title>A near-complete genome assembly of Cinchona calisaya.</title>
        <authorList>
            <person name="Lian D.C."/>
            <person name="Zhao X.W."/>
            <person name="Wei L."/>
        </authorList>
    </citation>
    <scope>NUCLEOTIDE SEQUENCE [LARGE SCALE GENOMIC DNA]</scope>
    <source>
        <tissue evidence="11">Nenye</tissue>
    </source>
</reference>
<dbReference type="PANTHER" id="PTHR48006">
    <property type="entry name" value="LEUCINE-RICH REPEAT-CONTAINING PROTEIN DDB_G0281931-RELATED"/>
    <property type="match status" value="1"/>
</dbReference>
<dbReference type="InterPro" id="IPR000719">
    <property type="entry name" value="Prot_kinase_dom"/>
</dbReference>
<sequence>MILVYEYMPCGMLADNLYKLSRKGKDIVPLTWEQRLKICTGAARGLEYLHTGTEYGVIHRYVKDSNILLDKNFVAKISDFRLSKLDKVTQSKSYVSTKVKGTIGYLDPDYFMTYRLTRKSDVYAFGVVLLVVLAGRPAVDTRTPEEPESSIMLPRMYHKRRYL</sequence>
<dbReference type="InterPro" id="IPR011009">
    <property type="entry name" value="Kinase-like_dom_sf"/>
</dbReference>
<dbReference type="GO" id="GO:0004674">
    <property type="term" value="F:protein serine/threonine kinase activity"/>
    <property type="evidence" value="ECO:0007669"/>
    <property type="project" value="UniProtKB-KW"/>
</dbReference>
<keyword evidence="4" id="KW-0808">Transferase</keyword>
<dbReference type="Proteomes" id="UP001630127">
    <property type="component" value="Unassembled WGS sequence"/>
</dbReference>
<evidence type="ECO:0000256" key="8">
    <source>
        <dbReference type="ARBA" id="ARBA00047899"/>
    </source>
</evidence>
<dbReference type="PANTHER" id="PTHR48006:SF102">
    <property type="entry name" value="LEUCINE-RICH REPEAT-CONTAINING PROTEIN DDB_G0281931-RELATED"/>
    <property type="match status" value="1"/>
</dbReference>
<feature type="domain" description="Protein kinase" evidence="10">
    <location>
        <begin position="1"/>
        <end position="163"/>
    </location>
</feature>
<keyword evidence="3" id="KW-0723">Serine/threonine-protein kinase</keyword>
<evidence type="ECO:0000256" key="4">
    <source>
        <dbReference type="ARBA" id="ARBA00022679"/>
    </source>
</evidence>
<dbReference type="PROSITE" id="PS50011">
    <property type="entry name" value="PROTEIN_KINASE_DOM"/>
    <property type="match status" value="1"/>
</dbReference>
<keyword evidence="5" id="KW-0547">Nucleotide-binding</keyword>
<dbReference type="InterPro" id="IPR051824">
    <property type="entry name" value="LRR_Rcpt-Like_S/T_Kinase"/>
</dbReference>
<evidence type="ECO:0000256" key="3">
    <source>
        <dbReference type="ARBA" id="ARBA00022527"/>
    </source>
</evidence>
<comment type="catalytic activity">
    <reaction evidence="8">
        <text>L-threonyl-[protein] + ATP = O-phospho-L-threonyl-[protein] + ADP + H(+)</text>
        <dbReference type="Rhea" id="RHEA:46608"/>
        <dbReference type="Rhea" id="RHEA-COMP:11060"/>
        <dbReference type="Rhea" id="RHEA-COMP:11605"/>
        <dbReference type="ChEBI" id="CHEBI:15378"/>
        <dbReference type="ChEBI" id="CHEBI:30013"/>
        <dbReference type="ChEBI" id="CHEBI:30616"/>
        <dbReference type="ChEBI" id="CHEBI:61977"/>
        <dbReference type="ChEBI" id="CHEBI:456216"/>
        <dbReference type="EC" id="2.7.11.1"/>
    </reaction>
</comment>
<dbReference type="SUPFAM" id="SSF56112">
    <property type="entry name" value="Protein kinase-like (PK-like)"/>
    <property type="match status" value="1"/>
</dbReference>
<evidence type="ECO:0000259" key="10">
    <source>
        <dbReference type="PROSITE" id="PS50011"/>
    </source>
</evidence>
<keyword evidence="12" id="KW-1185">Reference proteome</keyword>
<dbReference type="FunFam" id="1.10.510.10:FF:001023">
    <property type="entry name" value="Os07g0541700 protein"/>
    <property type="match status" value="1"/>
</dbReference>